<comment type="caution">
    <text evidence="1">The sequence shown here is derived from an EMBL/GenBank/DDBJ whole genome shotgun (WGS) entry which is preliminary data.</text>
</comment>
<dbReference type="SUPFAM" id="SSF158837">
    <property type="entry name" value="AGR C 984p-like"/>
    <property type="match status" value="5"/>
</dbReference>
<sequence>MVSTFLSYDIVSRDLQRSLDRVAKQTNVSKEAEYYKANIGKVKTVDDFMKDTRIYNYAVKAYGLEDMAYAKAFIRKVLESDLSDDNSFANKLTDKRYRDFAASFNFNTTTTIAQTSSQIDKMLGLYSATMTAQEEGAGDETRYFNAMMGQLQSADQLLSDERLRDYLLTSFGLDKSNYSRDFLKGVLTSDPSDPASFINQQLGTKRTELQTQISQLEAQVDASTDPEERIALRNRMFVFMNNLEKVNNYYDMAGAFSFNSDGTVPAGGAQTTAQMEAINSRFFSNQQRLSTATATNEDTYFKSKIGSITSVDQLSTDTRLFSYIRTAFNLTDTFWSNIRSALTSDLNDPQSAANLLGKTNPGFLELAKAFNFNADGSVAAGNAQNATQAAQTSSFYFTRYNDQQDENDEQAVQLYKTAMGRIKTVDEFLNSTDAYQFSLKAVGLDPAEVAPFTIKQVLQSDLSDTNSFVYQLKDERYLTLAKAFNFGKDGNPTAPLTAQSSATITTVGSRYTVAQTRFLTGTELKDAQAKAKEELTYYTKQITAVETASQFLSDSRLVNVVLKAYGLDPKTATPDFLKQLFASDLSDPKSFANQQKNTAWAEMVGAFNFDANGNLSRQVNSGVQSRGKIIETENNFERLTLEEEQGQENNGVRLALYFDRKAKDITSPYDILGDTALLEFFRVTFQMPESFGSMNVDKQAALVKSKLDLASLQDPDKVKKLVSRFTALYDLQNTNASASALSLLTSSGSASISADLLSSLQRR</sequence>
<dbReference type="InterPro" id="IPR023157">
    <property type="entry name" value="AGR-C-984p-like_sf"/>
</dbReference>
<dbReference type="RefSeq" id="WP_377402767.1">
    <property type="nucleotide sequence ID" value="NZ_JBHUEQ010000025.1"/>
</dbReference>
<proteinExistence type="predicted"/>
<protein>
    <submittedName>
        <fullName evidence="1">DUF1217 domain-containing protein</fullName>
    </submittedName>
</protein>
<dbReference type="Gene3D" id="1.10.3700.10">
    <property type="entry name" value="AGR C 984p-like"/>
    <property type="match status" value="3"/>
</dbReference>
<name>A0ABW4M5H6_9HYPH</name>
<organism evidence="1 2">
    <name type="scientific">Rhizobium helianthi</name>
    <dbReference type="NCBI Taxonomy" id="1132695"/>
    <lineage>
        <taxon>Bacteria</taxon>
        <taxon>Pseudomonadati</taxon>
        <taxon>Pseudomonadota</taxon>
        <taxon>Alphaproteobacteria</taxon>
        <taxon>Hyphomicrobiales</taxon>
        <taxon>Rhizobiaceae</taxon>
        <taxon>Rhizobium/Agrobacterium group</taxon>
        <taxon>Rhizobium</taxon>
    </lineage>
</organism>
<dbReference type="InterPro" id="IPR010626">
    <property type="entry name" value="DUF1217"/>
</dbReference>
<dbReference type="Pfam" id="PF06748">
    <property type="entry name" value="DUF1217"/>
    <property type="match status" value="3"/>
</dbReference>
<accession>A0ABW4M5H6</accession>
<reference evidence="2" key="1">
    <citation type="journal article" date="2019" name="Int. J. Syst. Evol. Microbiol.">
        <title>The Global Catalogue of Microorganisms (GCM) 10K type strain sequencing project: providing services to taxonomists for standard genome sequencing and annotation.</title>
        <authorList>
            <consortium name="The Broad Institute Genomics Platform"/>
            <consortium name="The Broad Institute Genome Sequencing Center for Infectious Disease"/>
            <person name="Wu L."/>
            <person name="Ma J."/>
        </authorList>
    </citation>
    <scope>NUCLEOTIDE SEQUENCE [LARGE SCALE GENOMIC DNA]</scope>
    <source>
        <strain evidence="2">CG52</strain>
    </source>
</reference>
<evidence type="ECO:0000313" key="1">
    <source>
        <dbReference type="EMBL" id="MFD1746678.1"/>
    </source>
</evidence>
<evidence type="ECO:0000313" key="2">
    <source>
        <dbReference type="Proteomes" id="UP001597322"/>
    </source>
</evidence>
<keyword evidence="2" id="KW-1185">Reference proteome</keyword>
<dbReference type="EMBL" id="JBHUEQ010000025">
    <property type="protein sequence ID" value="MFD1746678.1"/>
    <property type="molecule type" value="Genomic_DNA"/>
</dbReference>
<dbReference type="Proteomes" id="UP001597322">
    <property type="component" value="Unassembled WGS sequence"/>
</dbReference>
<gene>
    <name evidence="1" type="ORF">ACFSE1_14485</name>
</gene>